<accession>A0ABQ9GIB8</accession>
<feature type="region of interest" description="Disordered" evidence="1">
    <location>
        <begin position="187"/>
        <end position="211"/>
    </location>
</feature>
<dbReference type="EMBL" id="JARBHB010000012">
    <property type="protein sequence ID" value="KAJ8871760.1"/>
    <property type="molecule type" value="Genomic_DNA"/>
</dbReference>
<sequence>MEQGGGLGAGWEWLGESGGGEKEKAADNKQIRSDSRVNWPAPATWYFQDHTGFPRFPGENLRAGPPARGFEAFPPRCEDGPRHSYELQRVYQRLVGLTREDKGSKPATSAAENCKNFSVYRFKDENTAVCDTALGGNPRADGTSSRRHAALASRQSRRYHVTSTCERRGATAFFFFRGLPEPTRVIETSTEQSWCERAGETGDPRENPPTNRIVRHTIPLLRRSGDLAGDRTRIRLDGRRVAAESPIRHTRCDENTARQFLMHKGISSLSPLKGDSSSLTNCSVASTRKALNWCERGATVAERLSRSPPTKANRAQSPGGNRAGRCRLSAGFLGDLPLPPSSSQRRSIFTSITLIGSQDLAQISSLAYSTRPNDNRAIDKLLSSAHSIGVHPVLICLSREITSSTRVGGALLLASTSARGATVSRYPPPSHRFTPPSPLRRAAVARTPDIPRARSSRYFRSGGAAEERTLSALARVRPCGQASRERLIRAGGFPPGMIIMIIIIIRKRRLEWERDVLQRAVVTSSAFREPRHAETLLVVVVPRAGKHTQVPCTLLFQQQGELMAEKKK</sequence>
<organism evidence="2 3">
    <name type="scientific">Dryococelus australis</name>
    <dbReference type="NCBI Taxonomy" id="614101"/>
    <lineage>
        <taxon>Eukaryota</taxon>
        <taxon>Metazoa</taxon>
        <taxon>Ecdysozoa</taxon>
        <taxon>Arthropoda</taxon>
        <taxon>Hexapoda</taxon>
        <taxon>Insecta</taxon>
        <taxon>Pterygota</taxon>
        <taxon>Neoptera</taxon>
        <taxon>Polyneoptera</taxon>
        <taxon>Phasmatodea</taxon>
        <taxon>Verophasmatodea</taxon>
        <taxon>Anareolatae</taxon>
        <taxon>Phasmatidae</taxon>
        <taxon>Eurycanthinae</taxon>
        <taxon>Dryococelus</taxon>
    </lineage>
</organism>
<dbReference type="Proteomes" id="UP001159363">
    <property type="component" value="Chromosome 11"/>
</dbReference>
<feature type="compositionally biased region" description="Basic and acidic residues" evidence="1">
    <location>
        <begin position="197"/>
        <end position="206"/>
    </location>
</feature>
<evidence type="ECO:0000256" key="1">
    <source>
        <dbReference type="SAM" id="MobiDB-lite"/>
    </source>
</evidence>
<reference evidence="2 3" key="1">
    <citation type="submission" date="2023-02" db="EMBL/GenBank/DDBJ databases">
        <title>LHISI_Scaffold_Assembly.</title>
        <authorList>
            <person name="Stuart O.P."/>
            <person name="Cleave R."/>
            <person name="Magrath M.J.L."/>
            <person name="Mikheyev A.S."/>
        </authorList>
    </citation>
    <scope>NUCLEOTIDE SEQUENCE [LARGE SCALE GENOMIC DNA]</scope>
    <source>
        <strain evidence="2">Daus_M_001</strain>
        <tissue evidence="2">Leg muscle</tissue>
    </source>
</reference>
<feature type="compositionally biased region" description="Polar residues" evidence="1">
    <location>
        <begin position="307"/>
        <end position="319"/>
    </location>
</feature>
<comment type="caution">
    <text evidence="2">The sequence shown here is derived from an EMBL/GenBank/DDBJ whole genome shotgun (WGS) entry which is preliminary data.</text>
</comment>
<gene>
    <name evidence="2" type="ORF">PR048_028097</name>
</gene>
<protein>
    <submittedName>
        <fullName evidence="2">Uncharacterized protein</fullName>
    </submittedName>
</protein>
<feature type="region of interest" description="Disordered" evidence="1">
    <location>
        <begin position="1"/>
        <end position="34"/>
    </location>
</feature>
<feature type="compositionally biased region" description="Basic and acidic residues" evidence="1">
    <location>
        <begin position="19"/>
        <end position="34"/>
    </location>
</feature>
<keyword evidence="3" id="KW-1185">Reference proteome</keyword>
<feature type="region of interest" description="Disordered" evidence="1">
    <location>
        <begin position="302"/>
        <end position="323"/>
    </location>
</feature>
<evidence type="ECO:0000313" key="3">
    <source>
        <dbReference type="Proteomes" id="UP001159363"/>
    </source>
</evidence>
<name>A0ABQ9GIB8_9NEOP</name>
<proteinExistence type="predicted"/>
<evidence type="ECO:0000313" key="2">
    <source>
        <dbReference type="EMBL" id="KAJ8871760.1"/>
    </source>
</evidence>